<gene>
    <name evidence="5" type="ORF">SAMN02745221_01127</name>
</gene>
<accession>A0A1M5N8T6</accession>
<dbReference type="Proteomes" id="UP000242329">
    <property type="component" value="Unassembled WGS sequence"/>
</dbReference>
<dbReference type="OrthoDB" id="9801795at2"/>
<dbReference type="InterPro" id="IPR003702">
    <property type="entry name" value="ActCoA_hydro_N"/>
</dbReference>
<keyword evidence="2 5" id="KW-0808">Transferase</keyword>
<dbReference type="PANTHER" id="PTHR21432:SF20">
    <property type="entry name" value="ACETYL-COA HYDROLASE"/>
    <property type="match status" value="1"/>
</dbReference>
<dbReference type="GO" id="GO:0008775">
    <property type="term" value="F:acetate CoA-transferase activity"/>
    <property type="evidence" value="ECO:0007669"/>
    <property type="project" value="InterPro"/>
</dbReference>
<organism evidence="5 6">
    <name type="scientific">Thermosyntropha lipolytica DSM 11003</name>
    <dbReference type="NCBI Taxonomy" id="1123382"/>
    <lineage>
        <taxon>Bacteria</taxon>
        <taxon>Bacillati</taxon>
        <taxon>Bacillota</taxon>
        <taxon>Clostridia</taxon>
        <taxon>Eubacteriales</taxon>
        <taxon>Syntrophomonadaceae</taxon>
        <taxon>Thermosyntropha</taxon>
    </lineage>
</organism>
<sequence>MDKMEKEVKRYTSWRDEYKSKLTTAEEVVKLIKSNDVIVMPGGHCIPHDFSVALGKRAEELRNVTICLGLALKLYDYMQPQFKESFHIETPFVGPVERICMEWKTAEYVPLHLNEMGLWMDRKKPNVAVMVVTPPDEEGYMNRSCFGGLVPKRAIERAELVIVEVNPGTPWLNGDDLKIHVSEVDYIIESNAELTEIGDIPITEVERSIAHYIADMIPDGSTIQLGLGGLANAIGYFLKDKKDLGAHTEVVQNSFKELMEKGVVNGVRKNFYPGKVLATFCVGDRKLWDFVDHNEDIIFTEVEYNNNPYIIGQNDNLISVNNALMIDLTGQVASESIRHKQYSGTGGQVNFVVGAKYSKGGKSIIALNSTFTDKEGKLKSRIVPFLPSGTIVSTSRNDVEYVVTEYGVAHLRYKGVSARVKELINIAHPDFRDELRFQARRFDWI</sequence>
<evidence type="ECO:0000256" key="2">
    <source>
        <dbReference type="ARBA" id="ARBA00022679"/>
    </source>
</evidence>
<name>A0A1M5N8T6_9FIRM</name>
<dbReference type="AlphaFoldDB" id="A0A1M5N8T6"/>
<reference evidence="6" key="1">
    <citation type="submission" date="2016-11" db="EMBL/GenBank/DDBJ databases">
        <authorList>
            <person name="Varghese N."/>
            <person name="Submissions S."/>
        </authorList>
    </citation>
    <scope>NUCLEOTIDE SEQUENCE [LARGE SCALE GENOMIC DNA]</scope>
    <source>
        <strain evidence="6">DSM 11003</strain>
    </source>
</reference>
<dbReference type="Gene3D" id="3.30.750.70">
    <property type="entry name" value="4-hydroxybutyrate coenzyme like domains"/>
    <property type="match status" value="1"/>
</dbReference>
<dbReference type="Gene3D" id="3.40.1080.20">
    <property type="entry name" value="Acetyl-CoA hydrolase/transferase C-terminal domain"/>
    <property type="match status" value="1"/>
</dbReference>
<feature type="domain" description="Acetyl-CoA hydrolase/transferase C-terminal" evidence="4">
    <location>
        <begin position="283"/>
        <end position="438"/>
    </location>
</feature>
<keyword evidence="6" id="KW-1185">Reference proteome</keyword>
<evidence type="ECO:0000313" key="6">
    <source>
        <dbReference type="Proteomes" id="UP000242329"/>
    </source>
</evidence>
<evidence type="ECO:0000259" key="3">
    <source>
        <dbReference type="Pfam" id="PF02550"/>
    </source>
</evidence>
<dbReference type="Pfam" id="PF02550">
    <property type="entry name" value="AcetylCoA_hydro"/>
    <property type="match status" value="1"/>
</dbReference>
<dbReference type="InterPro" id="IPR038460">
    <property type="entry name" value="AcetylCoA_hyd_C_sf"/>
</dbReference>
<protein>
    <submittedName>
        <fullName evidence="5">4-hydroxybutyrate CoA-transferase</fullName>
    </submittedName>
</protein>
<dbReference type="InterPro" id="IPR037171">
    <property type="entry name" value="NagB/RpiA_transferase-like"/>
</dbReference>
<evidence type="ECO:0000313" key="5">
    <source>
        <dbReference type="EMBL" id="SHG85862.1"/>
    </source>
</evidence>
<dbReference type="Pfam" id="PF13336">
    <property type="entry name" value="AcetylCoA_hyd_C"/>
    <property type="match status" value="1"/>
</dbReference>
<dbReference type="EMBL" id="FQWY01000015">
    <property type="protein sequence ID" value="SHG85862.1"/>
    <property type="molecule type" value="Genomic_DNA"/>
</dbReference>
<dbReference type="STRING" id="1123382.SAMN02745221_01127"/>
<dbReference type="InterPro" id="IPR046433">
    <property type="entry name" value="ActCoA_hydro"/>
</dbReference>
<evidence type="ECO:0000259" key="4">
    <source>
        <dbReference type="Pfam" id="PF13336"/>
    </source>
</evidence>
<dbReference type="GO" id="GO:0006083">
    <property type="term" value="P:acetate metabolic process"/>
    <property type="evidence" value="ECO:0007669"/>
    <property type="project" value="InterPro"/>
</dbReference>
<dbReference type="InterPro" id="IPR026888">
    <property type="entry name" value="AcetylCoA_hyd_C"/>
</dbReference>
<dbReference type="SUPFAM" id="SSF100950">
    <property type="entry name" value="NagB/RpiA/CoA transferase-like"/>
    <property type="match status" value="2"/>
</dbReference>
<dbReference type="Gene3D" id="3.40.1080.10">
    <property type="entry name" value="Glutaconate Coenzyme A-transferase"/>
    <property type="match status" value="1"/>
</dbReference>
<feature type="domain" description="Acetyl-CoA hydrolase/transferase N-terminal" evidence="3">
    <location>
        <begin position="15"/>
        <end position="194"/>
    </location>
</feature>
<comment type="similarity">
    <text evidence="1">Belongs to the acetyl-CoA hydrolase/transferase family.</text>
</comment>
<evidence type="ECO:0000256" key="1">
    <source>
        <dbReference type="ARBA" id="ARBA00009632"/>
    </source>
</evidence>
<proteinExistence type="inferred from homology"/>
<dbReference type="PANTHER" id="PTHR21432">
    <property type="entry name" value="ACETYL-COA HYDROLASE-RELATED"/>
    <property type="match status" value="1"/>
</dbReference>